<dbReference type="Proteomes" id="UP000019225">
    <property type="component" value="Chromosome"/>
</dbReference>
<protein>
    <submittedName>
        <fullName evidence="1">Uncharacterized protein</fullName>
    </submittedName>
</protein>
<evidence type="ECO:0000313" key="1">
    <source>
        <dbReference type="EMBL" id="AHH98337.1"/>
    </source>
</evidence>
<evidence type="ECO:0000313" key="2">
    <source>
        <dbReference type="Proteomes" id="UP000019225"/>
    </source>
</evidence>
<sequence>MAQQANGAVPMMAANGTTAINTAANYRQAWIGALTASAGAQTAPQTAWRSGVFGSTSVTGVNGNIPMDLQVNQTVSASQGVLINAGNALIGRTGTAAGPYLANWNASFTMSMDANPTSNPRIDVVYAQIVDAAISDTGTQGAQITYVDGTPAASPVAPSIPTGAIPLAQILRPTFASNGNSNNITSAQITDVRKSASTFGGVRCLLPGDANADPGAYLGETTYDGVTSLKSGLRVWGADGKWHGVGNRPFDQPTAASDSTHIGFGNTYNVGTLTIPDPGFAYRIEAVGECFVQNNSANPTQLSVVDGLIIVGATTYARNRTPLVAGATYNSYLEVCLTSSPVFTGSQTVVFQILNPNTLQYIDALPTSQWFQFRVVVIPVPA</sequence>
<reference evidence="1 2" key="1">
    <citation type="journal article" date="2014" name="BMC Genomics">
        <title>Complete genome sequence of producer of the glycopeptide antibiotic Aculeximycin Kutzneria albida DSM 43870T, a representative of minor genus of Pseudonocardiaceae.</title>
        <authorList>
            <person name="Rebets Y."/>
            <person name="Tokovenko B."/>
            <person name="Lushchyk I."/>
            <person name="Ruckert C."/>
            <person name="Zaburannyi N."/>
            <person name="Bechthold A."/>
            <person name="Kalinowski J."/>
            <person name="Luzhetskyy A."/>
        </authorList>
    </citation>
    <scope>NUCLEOTIDE SEQUENCE [LARGE SCALE GENOMIC DNA]</scope>
    <source>
        <strain evidence="1">DSM 43870</strain>
    </source>
</reference>
<dbReference type="HOGENOM" id="CLU_723171_0_0_11"/>
<name>W5WBS0_9PSEU</name>
<gene>
    <name evidence="1" type="ORF">KALB_4975</name>
</gene>
<accession>W5WBS0</accession>
<dbReference type="OrthoDB" id="5193571at2"/>
<dbReference type="AlphaFoldDB" id="W5WBS0"/>
<dbReference type="RefSeq" id="WP_025358351.1">
    <property type="nucleotide sequence ID" value="NZ_CP007155.1"/>
</dbReference>
<dbReference type="EMBL" id="CP007155">
    <property type="protein sequence ID" value="AHH98337.1"/>
    <property type="molecule type" value="Genomic_DNA"/>
</dbReference>
<dbReference type="STRING" id="1449976.KALB_4975"/>
<keyword evidence="2" id="KW-1185">Reference proteome</keyword>
<dbReference type="KEGG" id="kal:KALB_4975"/>
<proteinExistence type="predicted"/>
<dbReference type="eggNOG" id="ENOG5031E18">
    <property type="taxonomic scope" value="Bacteria"/>
</dbReference>
<organism evidence="1 2">
    <name type="scientific">Kutzneria albida DSM 43870</name>
    <dbReference type="NCBI Taxonomy" id="1449976"/>
    <lineage>
        <taxon>Bacteria</taxon>
        <taxon>Bacillati</taxon>
        <taxon>Actinomycetota</taxon>
        <taxon>Actinomycetes</taxon>
        <taxon>Pseudonocardiales</taxon>
        <taxon>Pseudonocardiaceae</taxon>
        <taxon>Kutzneria</taxon>
    </lineage>
</organism>